<dbReference type="Pfam" id="PF13460">
    <property type="entry name" value="NAD_binding_10"/>
    <property type="match status" value="1"/>
</dbReference>
<dbReference type="OrthoDB" id="3763081at2"/>
<dbReference type="PANTHER" id="PTHR43355">
    <property type="entry name" value="FLAVIN REDUCTASE (NADPH)"/>
    <property type="match status" value="1"/>
</dbReference>
<dbReference type="InterPro" id="IPR016040">
    <property type="entry name" value="NAD(P)-bd_dom"/>
</dbReference>
<protein>
    <submittedName>
        <fullName evidence="2">NAD-dependent epimerase/dehydratase family protein</fullName>
    </submittedName>
</protein>
<proteinExistence type="predicted"/>
<dbReference type="GO" id="GO:0042602">
    <property type="term" value="F:riboflavin reductase (NADPH) activity"/>
    <property type="evidence" value="ECO:0007669"/>
    <property type="project" value="TreeGrafter"/>
</dbReference>
<feature type="domain" description="NAD(P)-binding" evidence="1">
    <location>
        <begin position="7"/>
        <end position="209"/>
    </location>
</feature>
<dbReference type="InterPro" id="IPR036291">
    <property type="entry name" value="NAD(P)-bd_dom_sf"/>
</dbReference>
<comment type="caution">
    <text evidence="2">The sequence shown here is derived from an EMBL/GenBank/DDBJ whole genome shotgun (WGS) entry which is preliminary data.</text>
</comment>
<dbReference type="GO" id="GO:0004074">
    <property type="term" value="F:biliverdin reductase [NAD(P)H] activity"/>
    <property type="evidence" value="ECO:0007669"/>
    <property type="project" value="TreeGrafter"/>
</dbReference>
<sequence>MRLVVIGATGGIGRAVTAQALAADHHVTAVVRDLARLDPEIPAAAVDLADPDPHALRAALAGADAVLSCVGPRRKDETGIVSRATAAIADAMRDTGTRRIVAVSGIGLSTVPSPNRPRPLRREPGAGLAMTLFTLPLVRAVIGAHMSDVAAAEELLAASGLDWTAVRLPRLTDGPLTGTYQVAHGTSLPRAFRLSRADAAHYMLRAAADRRTAGTHVTVAY</sequence>
<dbReference type="Proteomes" id="UP000277256">
    <property type="component" value="Unassembled WGS sequence"/>
</dbReference>
<keyword evidence="3" id="KW-1185">Reference proteome</keyword>
<dbReference type="SUPFAM" id="SSF51735">
    <property type="entry name" value="NAD(P)-binding Rossmann-fold domains"/>
    <property type="match status" value="1"/>
</dbReference>
<dbReference type="Gene3D" id="3.40.50.720">
    <property type="entry name" value="NAD(P)-binding Rossmann-like Domain"/>
    <property type="match status" value="1"/>
</dbReference>
<dbReference type="RefSeq" id="WP_125248856.1">
    <property type="nucleotide sequence ID" value="NZ_RSEB01000004.1"/>
</dbReference>
<name>A0A426UWH4_9ACTN</name>
<dbReference type="InterPro" id="IPR051606">
    <property type="entry name" value="Polyketide_Oxido-like"/>
</dbReference>
<evidence type="ECO:0000259" key="1">
    <source>
        <dbReference type="Pfam" id="PF13460"/>
    </source>
</evidence>
<evidence type="ECO:0000313" key="3">
    <source>
        <dbReference type="Proteomes" id="UP000277256"/>
    </source>
</evidence>
<dbReference type="AlphaFoldDB" id="A0A426UWH4"/>
<reference evidence="2 3" key="1">
    <citation type="submission" date="2018-12" db="EMBL/GenBank/DDBJ databases">
        <title>Glycomyces sp. YIM 121974 draft genome.</title>
        <authorList>
            <person name="Li Q."/>
        </authorList>
    </citation>
    <scope>NUCLEOTIDE SEQUENCE [LARGE SCALE GENOMIC DNA]</scope>
    <source>
        <strain evidence="2 3">YIM 121974</strain>
    </source>
</reference>
<accession>A0A426UWH4</accession>
<dbReference type="EMBL" id="RSEB01000004">
    <property type="protein sequence ID" value="RRR98549.1"/>
    <property type="molecule type" value="Genomic_DNA"/>
</dbReference>
<gene>
    <name evidence="2" type="ORF">EIW28_16875</name>
</gene>
<organism evidence="2 3">
    <name type="scientific">Glycomyces terrestris</name>
    <dbReference type="NCBI Taxonomy" id="2493553"/>
    <lineage>
        <taxon>Bacteria</taxon>
        <taxon>Bacillati</taxon>
        <taxon>Actinomycetota</taxon>
        <taxon>Actinomycetes</taxon>
        <taxon>Glycomycetales</taxon>
        <taxon>Glycomycetaceae</taxon>
        <taxon>Glycomyces</taxon>
    </lineage>
</organism>
<evidence type="ECO:0000313" key="2">
    <source>
        <dbReference type="EMBL" id="RRR98549.1"/>
    </source>
</evidence>
<dbReference type="PANTHER" id="PTHR43355:SF2">
    <property type="entry name" value="FLAVIN REDUCTASE (NADPH)"/>
    <property type="match status" value="1"/>
</dbReference>